<dbReference type="STRING" id="748449.Halha_1612"/>
<dbReference type="PANTHER" id="PTHR42754">
    <property type="entry name" value="ENDOGLUCANASE"/>
    <property type="match status" value="1"/>
</dbReference>
<dbReference type="InterPro" id="IPR011047">
    <property type="entry name" value="Quinoprotein_ADH-like_sf"/>
</dbReference>
<dbReference type="Gene3D" id="2.60.40.10">
    <property type="entry name" value="Immunoglobulins"/>
    <property type="match status" value="1"/>
</dbReference>
<dbReference type="AlphaFoldDB" id="L0KAH7"/>
<evidence type="ECO:0000313" key="1">
    <source>
        <dbReference type="EMBL" id="AGB41550.1"/>
    </source>
</evidence>
<dbReference type="eggNOG" id="COG1520">
    <property type="taxonomic scope" value="Bacteria"/>
</dbReference>
<organism evidence="1 2">
    <name type="scientific">Halobacteroides halobius (strain ATCC 35273 / DSM 5150 / MD-1)</name>
    <dbReference type="NCBI Taxonomy" id="748449"/>
    <lineage>
        <taxon>Bacteria</taxon>
        <taxon>Bacillati</taxon>
        <taxon>Bacillota</taxon>
        <taxon>Clostridia</taxon>
        <taxon>Halanaerobiales</taxon>
        <taxon>Halobacteroidaceae</taxon>
        <taxon>Halobacteroides</taxon>
    </lineage>
</organism>
<evidence type="ECO:0008006" key="3">
    <source>
        <dbReference type="Google" id="ProtNLM"/>
    </source>
</evidence>
<dbReference type="SUPFAM" id="SSF50998">
    <property type="entry name" value="Quinoprotein alcohol dehydrogenase-like"/>
    <property type="match status" value="1"/>
</dbReference>
<dbReference type="EMBL" id="CP003359">
    <property type="protein sequence ID" value="AGB41550.1"/>
    <property type="molecule type" value="Genomic_DNA"/>
</dbReference>
<dbReference type="Proteomes" id="UP000010880">
    <property type="component" value="Chromosome"/>
</dbReference>
<keyword evidence="2" id="KW-1185">Reference proteome</keyword>
<reference evidence="2" key="1">
    <citation type="submission" date="2012-02" db="EMBL/GenBank/DDBJ databases">
        <title>The complete genome of Halobacteroides halobius DSM 5150.</title>
        <authorList>
            <person name="Lucas S."/>
            <person name="Copeland A."/>
            <person name="Lapidus A."/>
            <person name="Glavina del Rio T."/>
            <person name="Dalin E."/>
            <person name="Tice H."/>
            <person name="Bruce D."/>
            <person name="Goodwin L."/>
            <person name="Pitluck S."/>
            <person name="Peters L."/>
            <person name="Mikhailova N."/>
            <person name="Gu W."/>
            <person name="Kyrpides N."/>
            <person name="Mavromatis K."/>
            <person name="Ivanova N."/>
            <person name="Brettin T."/>
            <person name="Detter J.C."/>
            <person name="Han C."/>
            <person name="Larimer F."/>
            <person name="Land M."/>
            <person name="Hauser L."/>
            <person name="Markowitz V."/>
            <person name="Cheng J.-F."/>
            <person name="Hugenholtz P."/>
            <person name="Woyke T."/>
            <person name="Wu D."/>
            <person name="Tindall B."/>
            <person name="Pomrenke H."/>
            <person name="Brambilla E."/>
            <person name="Klenk H.-P."/>
            <person name="Eisen J.A."/>
        </authorList>
    </citation>
    <scope>NUCLEOTIDE SEQUENCE [LARGE SCALE GENOMIC DNA]</scope>
    <source>
        <strain evidence="2">ATCC 35273 / DSM 5150 / MD-1</strain>
    </source>
</reference>
<dbReference type="PANTHER" id="PTHR42754:SF1">
    <property type="entry name" value="LIPOPROTEIN"/>
    <property type="match status" value="1"/>
</dbReference>
<dbReference type="RefSeq" id="WP_015327267.1">
    <property type="nucleotide sequence ID" value="NC_019978.1"/>
</dbReference>
<dbReference type="OrthoDB" id="9811934at2"/>
<dbReference type="InterPro" id="IPR013783">
    <property type="entry name" value="Ig-like_fold"/>
</dbReference>
<proteinExistence type="predicted"/>
<dbReference type="HOGENOM" id="CLU_562324_0_0_9"/>
<dbReference type="KEGG" id="hhl:Halha_1612"/>
<name>L0KAH7_HALHC</name>
<evidence type="ECO:0000313" key="2">
    <source>
        <dbReference type="Proteomes" id="UP000010880"/>
    </source>
</evidence>
<sequence length="485" mass="53309">MNYKQKIIILLVIIMSLVAVGCTKNQLTSNDQQVITQVDIPEMMIKGEETKFSVEVANTKESKLDYTWALKGNTNIGSFGNNTTATPTFKALQPGQGTITVRVRTDDKKIFSSRRIKVLSKKFKSTYGGYGNDGFHAILATSDGGYLAAGYDSAFTKQAYAVKGDQAGLKDWAIEVGNKRYPDRFTAVEDIVNLLGDEYLLVGYEGVGNGTYDGYVRKVDESGEVVNEYIGFVSDRVFFRSAVVTETEDYLVVVGNDGSSQSAKGYVAKVNLESGERINKKIPVTGYDYINLRSVVETKKENYLVVGYVGNSGSDANMKGVVFKLDSNLEIKDKKYFGTTAQTKLYTIEQVKDNNYVLAGTDENKGYLVKIDADLAKVFGKQYSTSTATVLRDVNWDENNNKYVLAGTKGSVGTIIKVHADGAIDWSYQADSTKSVYAKRFDAVAIAEDGNYFAAGYAQNNEFGDGDQDAYVLKLDSSGEIMNRK</sequence>
<accession>L0KAH7</accession>
<gene>
    <name evidence="1" type="ordered locus">Halha_1612</name>
</gene>
<protein>
    <recommendedName>
        <fullName evidence="3">PKD domain protein</fullName>
    </recommendedName>
</protein>
<dbReference type="PROSITE" id="PS51257">
    <property type="entry name" value="PROKAR_LIPOPROTEIN"/>
    <property type="match status" value="1"/>
</dbReference>